<keyword evidence="2" id="KW-1185">Reference proteome</keyword>
<reference evidence="1 2" key="1">
    <citation type="journal article" date="2014" name="Nat. Commun.">
        <title>Multiple recent horizontal transfers of a large genomic region in cheese making fungi.</title>
        <authorList>
            <person name="Cheeseman K."/>
            <person name="Ropars J."/>
            <person name="Renault P."/>
            <person name="Dupont J."/>
            <person name="Gouzy J."/>
            <person name="Branca A."/>
            <person name="Abraham A.L."/>
            <person name="Ceppi M."/>
            <person name="Conseiller E."/>
            <person name="Debuchy R."/>
            <person name="Malagnac F."/>
            <person name="Goarin A."/>
            <person name="Silar P."/>
            <person name="Lacoste S."/>
            <person name="Sallet E."/>
            <person name="Bensimon A."/>
            <person name="Giraud T."/>
            <person name="Brygoo Y."/>
        </authorList>
    </citation>
    <scope>NUCLEOTIDE SEQUENCE [LARGE SCALE GENOMIC DNA]</scope>
    <source>
        <strain evidence="2">FM 013</strain>
    </source>
</reference>
<dbReference type="EMBL" id="HG793136">
    <property type="protein sequence ID" value="CRL19383.1"/>
    <property type="molecule type" value="Genomic_DNA"/>
</dbReference>
<proteinExistence type="predicted"/>
<dbReference type="Proteomes" id="UP000053732">
    <property type="component" value="Unassembled WGS sequence"/>
</dbReference>
<organism evidence="1 2">
    <name type="scientific">Penicillium camemberti (strain FM 013)</name>
    <dbReference type="NCBI Taxonomy" id="1429867"/>
    <lineage>
        <taxon>Eukaryota</taxon>
        <taxon>Fungi</taxon>
        <taxon>Dikarya</taxon>
        <taxon>Ascomycota</taxon>
        <taxon>Pezizomycotina</taxon>
        <taxon>Eurotiomycetes</taxon>
        <taxon>Eurotiomycetidae</taxon>
        <taxon>Eurotiales</taxon>
        <taxon>Aspergillaceae</taxon>
        <taxon>Penicillium</taxon>
    </lineage>
</organism>
<sequence length="78" mass="8985">MIAMQSLLSMHTAEMAKEPISLLSPLIGERRRIPRCQFHLQLVDLFLKSPCSFFGRLKAVIMVLDVSMKFFLLCFLLL</sequence>
<dbReference type="AlphaFoldDB" id="A0A0G4NZ98"/>
<gene>
    <name evidence="1" type="ORF">PCAMFM013_S003g000174</name>
</gene>
<evidence type="ECO:0000313" key="1">
    <source>
        <dbReference type="EMBL" id="CRL19383.1"/>
    </source>
</evidence>
<accession>A0A0G4NZ98</accession>
<protein>
    <submittedName>
        <fullName evidence="1">Str. FM013</fullName>
    </submittedName>
</protein>
<evidence type="ECO:0000313" key="2">
    <source>
        <dbReference type="Proteomes" id="UP000053732"/>
    </source>
</evidence>
<name>A0A0G4NZ98_PENC3</name>